<gene>
    <name evidence="1" type="ORF">CLCOL_09600</name>
</gene>
<dbReference type="Pfam" id="PF13031">
    <property type="entry name" value="DUF3892"/>
    <property type="match status" value="1"/>
</dbReference>
<dbReference type="AlphaFoldDB" id="A0A151APB1"/>
<reference evidence="1 2" key="1">
    <citation type="submission" date="2016-02" db="EMBL/GenBank/DDBJ databases">
        <title>Genome sequence of Clostridium colicanis DSM 13634.</title>
        <authorList>
            <person name="Poehlein A."/>
            <person name="Daniel R."/>
        </authorList>
    </citation>
    <scope>NUCLEOTIDE SEQUENCE [LARGE SCALE GENOMIC DNA]</scope>
    <source>
        <strain evidence="1 2">DSM 13634</strain>
    </source>
</reference>
<comment type="caution">
    <text evidence="1">The sequence shown here is derived from an EMBL/GenBank/DDBJ whole genome shotgun (WGS) entry which is preliminary data.</text>
</comment>
<proteinExistence type="predicted"/>
<dbReference type="InterPro" id="IPR024997">
    <property type="entry name" value="DUF3892"/>
</dbReference>
<dbReference type="PATRIC" id="fig|1121305.3.peg.973"/>
<evidence type="ECO:0000313" key="1">
    <source>
        <dbReference type="EMBL" id="KYH29227.1"/>
    </source>
</evidence>
<dbReference type="EMBL" id="LTBB01000004">
    <property type="protein sequence ID" value="KYH29227.1"/>
    <property type="molecule type" value="Genomic_DNA"/>
</dbReference>
<keyword evidence="2" id="KW-1185">Reference proteome</keyword>
<dbReference type="STRING" id="1121305.CLCOL_09600"/>
<protein>
    <submittedName>
        <fullName evidence="1">Uncharacterized protein</fullName>
    </submittedName>
</protein>
<dbReference type="Proteomes" id="UP000075374">
    <property type="component" value="Unassembled WGS sequence"/>
</dbReference>
<name>A0A151APB1_9CLOT</name>
<sequence>MYIDFTFAHVITDLVKGPDNNITGYRLENGDVISKGEAIDLSKQGAIKGISEEVYKQKDEFLKSIPHEEFSNILELPVIKDYD</sequence>
<organism evidence="1 2">
    <name type="scientific">Clostridium colicanis DSM 13634</name>
    <dbReference type="NCBI Taxonomy" id="1121305"/>
    <lineage>
        <taxon>Bacteria</taxon>
        <taxon>Bacillati</taxon>
        <taxon>Bacillota</taxon>
        <taxon>Clostridia</taxon>
        <taxon>Eubacteriales</taxon>
        <taxon>Clostridiaceae</taxon>
        <taxon>Clostridium</taxon>
    </lineage>
</organism>
<dbReference type="RefSeq" id="WP_061857855.1">
    <property type="nucleotide sequence ID" value="NZ_LTBB01000004.1"/>
</dbReference>
<evidence type="ECO:0000313" key="2">
    <source>
        <dbReference type="Proteomes" id="UP000075374"/>
    </source>
</evidence>
<accession>A0A151APB1</accession>